<proteinExistence type="inferred from homology"/>
<reference evidence="6" key="1">
    <citation type="submission" date="2020-06" db="EMBL/GenBank/DDBJ databases">
        <authorList>
            <consortium name="Wellcome Sanger Institute Data Sharing"/>
        </authorList>
    </citation>
    <scope>NUCLEOTIDE SEQUENCE [LARGE SCALE GENOMIC DNA]</scope>
</reference>
<accession>A0A8C5DKF2</accession>
<dbReference type="GO" id="GO:0005886">
    <property type="term" value="C:plasma membrane"/>
    <property type="evidence" value="ECO:0007669"/>
    <property type="project" value="TreeGrafter"/>
</dbReference>
<evidence type="ECO:0000256" key="1">
    <source>
        <dbReference type="ARBA" id="ARBA00004613"/>
    </source>
</evidence>
<gene>
    <name evidence="6" type="primary">pdyn</name>
</gene>
<dbReference type="GO" id="GO:0007268">
    <property type="term" value="P:chemical synaptic transmission"/>
    <property type="evidence" value="ECO:0007669"/>
    <property type="project" value="TreeGrafter"/>
</dbReference>
<keyword evidence="4" id="KW-1015">Disulfide bond</keyword>
<keyword evidence="5" id="KW-0732">Signal</keyword>
<evidence type="ECO:0000256" key="4">
    <source>
        <dbReference type="ARBA" id="ARBA00023157"/>
    </source>
</evidence>
<dbReference type="CTD" id="5173"/>
<dbReference type="GO" id="GO:0031628">
    <property type="term" value="F:opioid receptor binding"/>
    <property type="evidence" value="ECO:0007669"/>
    <property type="project" value="TreeGrafter"/>
</dbReference>
<comment type="subcellular location">
    <subcellularLocation>
        <location evidence="1">Secreted</location>
    </subcellularLocation>
</comment>
<dbReference type="RefSeq" id="XP_028309256.1">
    <property type="nucleotide sequence ID" value="XM_028453455.1"/>
</dbReference>
<feature type="chain" id="PRO_5034071516" evidence="5">
    <location>
        <begin position="19"/>
        <end position="204"/>
    </location>
</feature>
<evidence type="ECO:0000313" key="7">
    <source>
        <dbReference type="Proteomes" id="UP000694680"/>
    </source>
</evidence>
<evidence type="ECO:0000256" key="5">
    <source>
        <dbReference type="SAM" id="SignalP"/>
    </source>
</evidence>
<feature type="signal peptide" evidence="5">
    <location>
        <begin position="1"/>
        <end position="18"/>
    </location>
</feature>
<dbReference type="GO" id="GO:0030425">
    <property type="term" value="C:dendrite"/>
    <property type="evidence" value="ECO:0007669"/>
    <property type="project" value="TreeGrafter"/>
</dbReference>
<reference evidence="6" key="2">
    <citation type="submission" date="2025-08" db="UniProtKB">
        <authorList>
            <consortium name="Ensembl"/>
        </authorList>
    </citation>
    <scope>IDENTIFICATION</scope>
</reference>
<dbReference type="GeneID" id="114467280"/>
<comment type="similarity">
    <text evidence="2">Belongs to the opioid neuropeptide precursor family.</text>
</comment>
<dbReference type="Proteomes" id="UP000694680">
    <property type="component" value="Chromosome 7"/>
</dbReference>
<protein>
    <submittedName>
        <fullName evidence="6">Proenkephalin-B-like</fullName>
    </submittedName>
</protein>
<sequence length="204" mass="23537">MEWLVLVLMLSLTPFIHTDCSLRCQKCAQRILSSGSEEGFSMSCSAECEDLLESCAPDVRLADFSEDEGAEEEENQQLDLVKRYGGFLRRIDKNKKSTSPWRDNNVLKSDLLYKDLLSGLKQRDVAKRYGGFLRKFGSKTKRSSSSEEGEEQAAQELHKRYGGFMRRVRPKLNNLKWDKRYGGFLRRHFQISVRSAEEPYGYSL</sequence>
<evidence type="ECO:0000256" key="2">
    <source>
        <dbReference type="ARBA" id="ARBA00008543"/>
    </source>
</evidence>
<dbReference type="PANTHER" id="PTHR11438">
    <property type="entry name" value="PROENKEPHALIN"/>
    <property type="match status" value="1"/>
</dbReference>
<dbReference type="GO" id="GO:0005576">
    <property type="term" value="C:extracellular region"/>
    <property type="evidence" value="ECO:0007669"/>
    <property type="project" value="UniProtKB-SubCell"/>
</dbReference>
<name>A0A8C5DKF2_GOUWI</name>
<organism evidence="6 7">
    <name type="scientific">Gouania willdenowi</name>
    <name type="common">Blunt-snouted clingfish</name>
    <name type="synonym">Lepadogaster willdenowi</name>
    <dbReference type="NCBI Taxonomy" id="441366"/>
    <lineage>
        <taxon>Eukaryota</taxon>
        <taxon>Metazoa</taxon>
        <taxon>Chordata</taxon>
        <taxon>Craniata</taxon>
        <taxon>Vertebrata</taxon>
        <taxon>Euteleostomi</taxon>
        <taxon>Actinopterygii</taxon>
        <taxon>Neopterygii</taxon>
        <taxon>Teleostei</taxon>
        <taxon>Neoteleostei</taxon>
        <taxon>Acanthomorphata</taxon>
        <taxon>Ovalentaria</taxon>
        <taxon>Blenniimorphae</taxon>
        <taxon>Blenniiformes</taxon>
        <taxon>Gobiesocoidei</taxon>
        <taxon>Gobiesocidae</taxon>
        <taxon>Gobiesocinae</taxon>
        <taxon>Gouania</taxon>
    </lineage>
</organism>
<reference evidence="6" key="3">
    <citation type="submission" date="2025-09" db="UniProtKB">
        <authorList>
            <consortium name="Ensembl"/>
        </authorList>
    </citation>
    <scope>IDENTIFICATION</scope>
</reference>
<dbReference type="GO" id="GO:0007600">
    <property type="term" value="P:sensory perception"/>
    <property type="evidence" value="ECO:0007669"/>
    <property type="project" value="TreeGrafter"/>
</dbReference>
<dbReference type="AlphaFoldDB" id="A0A8C5DKF2"/>
<dbReference type="GO" id="GO:0043679">
    <property type="term" value="C:axon terminus"/>
    <property type="evidence" value="ECO:0007669"/>
    <property type="project" value="TreeGrafter"/>
</dbReference>
<dbReference type="GO" id="GO:0007218">
    <property type="term" value="P:neuropeptide signaling pathway"/>
    <property type="evidence" value="ECO:0007669"/>
    <property type="project" value="InterPro"/>
</dbReference>
<evidence type="ECO:0000256" key="3">
    <source>
        <dbReference type="ARBA" id="ARBA00022525"/>
    </source>
</evidence>
<keyword evidence="3" id="KW-0964">Secreted</keyword>
<dbReference type="Ensembl" id="ENSGWIT00000009067.1">
    <property type="protein sequence ID" value="ENSGWIP00000008115.1"/>
    <property type="gene ID" value="ENSGWIG00000004774.1"/>
</dbReference>
<evidence type="ECO:0000313" key="6">
    <source>
        <dbReference type="Ensembl" id="ENSGWIP00000008115.1"/>
    </source>
</evidence>
<dbReference type="OrthoDB" id="8912385at2759"/>
<dbReference type="GO" id="GO:0043025">
    <property type="term" value="C:neuronal cell body"/>
    <property type="evidence" value="ECO:0007669"/>
    <property type="project" value="TreeGrafter"/>
</dbReference>
<keyword evidence="7" id="KW-1185">Reference proteome</keyword>
<dbReference type="PANTHER" id="PTHR11438:SF4">
    <property type="entry name" value="PROENKEPHALIN-B"/>
    <property type="match status" value="1"/>
</dbReference>
<dbReference type="InterPro" id="IPR006024">
    <property type="entry name" value="Opioid_neupept"/>
</dbReference>